<proteinExistence type="inferred from homology"/>
<evidence type="ECO:0000256" key="6">
    <source>
        <dbReference type="ARBA" id="ARBA00022825"/>
    </source>
</evidence>
<organism evidence="13 14">
    <name type="scientific">candidate division LCP-89 bacterium B3_LCP</name>
    <dbReference type="NCBI Taxonomy" id="2012998"/>
    <lineage>
        <taxon>Bacteria</taxon>
        <taxon>Pseudomonadati</taxon>
        <taxon>Bacteria division LCP-89</taxon>
    </lineage>
</organism>
<dbReference type="SMART" id="SM00245">
    <property type="entry name" value="TSPc"/>
    <property type="match status" value="1"/>
</dbReference>
<feature type="chain" id="PRO_5022075652" description="Tricorn protease homolog" evidence="11">
    <location>
        <begin position="24"/>
        <end position="1098"/>
    </location>
</feature>
<reference evidence="13 14" key="1">
    <citation type="submission" date="2017-06" db="EMBL/GenBank/DDBJ databases">
        <title>Novel microbial phyla capable of carbon fixation and sulfur reduction in deep-sea sediments.</title>
        <authorList>
            <person name="Huang J."/>
            <person name="Baker B."/>
            <person name="Wang Y."/>
        </authorList>
    </citation>
    <scope>NUCLEOTIDE SEQUENCE [LARGE SCALE GENOMIC DNA]</scope>
    <source>
        <strain evidence="13">B3_LCP</strain>
    </source>
</reference>
<comment type="subcellular location">
    <subcellularLocation>
        <location evidence="1 7">Cytoplasm</location>
    </subcellularLocation>
</comment>
<evidence type="ECO:0000256" key="9">
    <source>
        <dbReference type="PIRSR" id="PIRSR036421-3"/>
    </source>
</evidence>
<dbReference type="InterPro" id="IPR012393">
    <property type="entry name" value="Tricorn_protease"/>
</dbReference>
<evidence type="ECO:0000313" key="13">
    <source>
        <dbReference type="EMBL" id="TKJ40834.1"/>
    </source>
</evidence>
<dbReference type="GO" id="GO:0008236">
    <property type="term" value="F:serine-type peptidase activity"/>
    <property type="evidence" value="ECO:0007669"/>
    <property type="project" value="UniProtKB-UniRule"/>
</dbReference>
<accession>A0A532V0U0</accession>
<evidence type="ECO:0000256" key="5">
    <source>
        <dbReference type="ARBA" id="ARBA00022801"/>
    </source>
</evidence>
<dbReference type="Gene3D" id="3.30.750.44">
    <property type="match status" value="1"/>
</dbReference>
<dbReference type="EC" id="3.4.21.-" evidence="7"/>
<dbReference type="PANTHER" id="PTHR43253:SF1">
    <property type="entry name" value="TRICORN PROTEASE HOMOLOG 2-RELATED"/>
    <property type="match status" value="1"/>
</dbReference>
<feature type="active site" description="Charge relay system" evidence="8">
    <location>
        <position position="1042"/>
    </location>
</feature>
<dbReference type="Pfam" id="PF26550">
    <property type="entry name" value="Tricorn_2nd"/>
    <property type="match status" value="1"/>
</dbReference>
<dbReference type="Pfam" id="PF03572">
    <property type="entry name" value="Peptidase_S41"/>
    <property type="match status" value="1"/>
</dbReference>
<dbReference type="Pfam" id="PF26549">
    <property type="entry name" value="Tricorn_N"/>
    <property type="match status" value="1"/>
</dbReference>
<feature type="signal peptide" evidence="11">
    <location>
        <begin position="1"/>
        <end position="23"/>
    </location>
</feature>
<dbReference type="SUPFAM" id="SSF69304">
    <property type="entry name" value="Tricorn protease N-terminal domain"/>
    <property type="match status" value="1"/>
</dbReference>
<dbReference type="Gene3D" id="3.90.226.10">
    <property type="entry name" value="2-enoyl-CoA Hydratase, Chain A, domain 1"/>
    <property type="match status" value="1"/>
</dbReference>
<dbReference type="SUPFAM" id="SSF52096">
    <property type="entry name" value="ClpP/crotonase"/>
    <property type="match status" value="1"/>
</dbReference>
<keyword evidence="11" id="KW-0732">Signal</keyword>
<evidence type="ECO:0000256" key="7">
    <source>
        <dbReference type="PIRNR" id="PIRNR036421"/>
    </source>
</evidence>
<comment type="function">
    <text evidence="7">Degrades oligopeptides.</text>
</comment>
<comment type="similarity">
    <text evidence="2 7">Belongs to the peptidase S41B family.</text>
</comment>
<dbReference type="SUPFAM" id="SSF69322">
    <property type="entry name" value="Tricorn protease domain 2"/>
    <property type="match status" value="1"/>
</dbReference>
<evidence type="ECO:0000256" key="1">
    <source>
        <dbReference type="ARBA" id="ARBA00004496"/>
    </source>
</evidence>
<dbReference type="Proteomes" id="UP000319619">
    <property type="component" value="Unassembled WGS sequence"/>
</dbReference>
<dbReference type="GO" id="GO:0006508">
    <property type="term" value="P:proteolysis"/>
    <property type="evidence" value="ECO:0007669"/>
    <property type="project" value="UniProtKB-UniRule"/>
</dbReference>
<dbReference type="Pfam" id="PF14685">
    <property type="entry name" value="PDZ_Tricorn"/>
    <property type="match status" value="1"/>
</dbReference>
<dbReference type="PANTHER" id="PTHR43253">
    <property type="entry name" value="TRICORN PROTEASE HOMOLOG 2-RELATED"/>
    <property type="match status" value="1"/>
</dbReference>
<dbReference type="InterPro" id="IPR028204">
    <property type="entry name" value="Tricorn_C1"/>
</dbReference>
<evidence type="ECO:0000259" key="12">
    <source>
        <dbReference type="SMART" id="SM00245"/>
    </source>
</evidence>
<dbReference type="InterPro" id="IPR005151">
    <property type="entry name" value="Tail-specific_protease"/>
</dbReference>
<name>A0A532V0U0_UNCL8</name>
<keyword evidence="3 7" id="KW-0963">Cytoplasm</keyword>
<evidence type="ECO:0000256" key="3">
    <source>
        <dbReference type="ARBA" id="ARBA00022490"/>
    </source>
</evidence>
<evidence type="ECO:0000256" key="4">
    <source>
        <dbReference type="ARBA" id="ARBA00022670"/>
    </source>
</evidence>
<feature type="compositionally biased region" description="Acidic residues" evidence="10">
    <location>
        <begin position="545"/>
        <end position="578"/>
    </location>
</feature>
<feature type="region of interest" description="Disordered" evidence="10">
    <location>
        <begin position="541"/>
        <end position="578"/>
    </location>
</feature>
<dbReference type="EMBL" id="NJBN01000004">
    <property type="protein sequence ID" value="TKJ40834.1"/>
    <property type="molecule type" value="Genomic_DNA"/>
</dbReference>
<feature type="active site" description="Nucleophile" evidence="8">
    <location>
        <position position="980"/>
    </location>
</feature>
<evidence type="ECO:0000256" key="10">
    <source>
        <dbReference type="SAM" id="MobiDB-lite"/>
    </source>
</evidence>
<evidence type="ECO:0000256" key="2">
    <source>
        <dbReference type="ARBA" id="ARBA00008524"/>
    </source>
</evidence>
<evidence type="ECO:0000256" key="8">
    <source>
        <dbReference type="PIRSR" id="PIRSR036421-1"/>
    </source>
</evidence>
<dbReference type="PIRSF" id="PIRSF036421">
    <property type="entry name" value="Tricorn_protease"/>
    <property type="match status" value="1"/>
</dbReference>
<dbReference type="Gene3D" id="2.120.10.60">
    <property type="entry name" value="Tricorn protease N-terminal domain"/>
    <property type="match status" value="1"/>
</dbReference>
<evidence type="ECO:0000313" key="14">
    <source>
        <dbReference type="Proteomes" id="UP000319619"/>
    </source>
</evidence>
<keyword evidence="5 7" id="KW-0378">Hydrolase</keyword>
<evidence type="ECO:0000256" key="11">
    <source>
        <dbReference type="SAM" id="SignalP"/>
    </source>
</evidence>
<dbReference type="CDD" id="cd07562">
    <property type="entry name" value="Peptidase_S41_TRI"/>
    <property type="match status" value="1"/>
</dbReference>
<dbReference type="InterPro" id="IPR036034">
    <property type="entry name" value="PDZ_sf"/>
</dbReference>
<dbReference type="InterPro" id="IPR015943">
    <property type="entry name" value="WD40/YVTN_repeat-like_dom_sf"/>
</dbReference>
<comment type="caution">
    <text evidence="13">The sequence shown here is derived from an EMBL/GenBank/DDBJ whole genome shotgun (WGS) entry which is preliminary data.</text>
</comment>
<feature type="domain" description="Tail specific protease" evidence="12">
    <location>
        <begin position="859"/>
        <end position="1053"/>
    </location>
</feature>
<feature type="site" description="Transition state stabilizer; via amide nitrogen" evidence="9">
    <location>
        <position position="981"/>
    </location>
</feature>
<feature type="active site" description="Charge relay system" evidence="8">
    <location>
        <position position="756"/>
    </location>
</feature>
<sequence length="1098" mass="126555">MKRTLKILLPVLVFFFLVVNAQAEDQGFLRFPDTGNGNVVFTSEGDLWVAPLEGGNAYRLTIHDGGERYGKFSPDGQLIAYSAQYDGNQDVYIIPISGGEPKRLTFHPWGEGVVDWTEGGEIMFRSRSYSGQHEYNIFTISPDGGFPEKIELPKAALASFERNSKRIAYQEIFRNNATWKRYKGGLNDRIWVADLEKNKYAKKPISTYLGHNSYPMWVGDRIYFLCDSTGRKNIWSMKPDGSDQKQHTFHKKWDARWPSYGDGYIVYQLKMDIWKYNIATGKYSKIDIQLPSERLRTRNRIIKPADYITGFDLNEDGKWMVISARGQLFSVPTKSRETIIRHLTPDFKARAKYPFFLDKKVVALTDVTGEDEFFEFDPFKKEETKQLSKGNKVWRYAGYPSPDGEWIAYSDGDLTLWIMNVESGKKRKVATSDVWELRNFEWSPDSRYLAYSDYVNHVIQSVHIYDIETKEDRIVTDPLYSSYYPTWDPNGKYLYFLSETNFEPNRGDYGAQFIYDQKDKLYMYLLAEDTRSPFASDTTLLWAPEPEEEEEDEEKKEEEEKEEKDDGDDEEKEEEEELEVVIDWEGLQDRRVEIPVDPGRYWGLRAAEDMLYYLSREDDDITLNLYKLEDREQYSVMSDIRSFDISDDGEVVVVYDGSSFVKMSAGATDAPKGEGDDDPHVKLGGWSVTLNPREEWKQMFREGWRIQRDFFYDPDMHGVDWSDVLKQYEGLIDRISTRSELNDLIGEMIGELNAGHAYVFGGDLYRPKSVNVGLLGADFSRDAETGFFRIEKIYAPDKSFPDWNSPLVKSGVNAKVGEYLIAIDDVPTNSVDNYLELLQNKANRDVILTFNDKPQKEGSRDVIMQTVSGEYDMRYWDWVKERREYVEEASDGEIGYVHLSDMGYDGLWQFGHEFYAQYDKKAMILDVRFNGGGNIAPMLLSQLNRTLWSVGRSRHGGVFTTPDAAFYGHYAILCNAQTGSDGETFTQGAKLLDLGPVFGKRTWGGWVGIRADKPLNDRVWFTVPEFSGWGAIGEEKGKWLIEGPGVYPDHDIENDPGALLQGKDPQMDAAIDYLIKKMKEEPREYPKEPRIPKKEVNF</sequence>
<dbReference type="InterPro" id="IPR029045">
    <property type="entry name" value="ClpP/crotonase-like_dom_sf"/>
</dbReference>
<dbReference type="Pfam" id="PF14684">
    <property type="entry name" value="Tricorn_C1"/>
    <property type="match status" value="1"/>
</dbReference>
<keyword evidence="6 7" id="KW-0720">Serine protease</keyword>
<dbReference type="GO" id="GO:0005737">
    <property type="term" value="C:cytoplasm"/>
    <property type="evidence" value="ECO:0007669"/>
    <property type="project" value="UniProtKB-SubCell"/>
</dbReference>
<dbReference type="InterPro" id="IPR029414">
    <property type="entry name" value="Tricorn_PDZ"/>
</dbReference>
<gene>
    <name evidence="13" type="ORF">CEE37_07685</name>
</gene>
<dbReference type="SUPFAM" id="SSF50156">
    <property type="entry name" value="PDZ domain-like"/>
    <property type="match status" value="1"/>
</dbReference>
<keyword evidence="4 7" id="KW-0645">Protease</keyword>
<dbReference type="Gene3D" id="2.130.10.10">
    <property type="entry name" value="YVTN repeat-like/Quinoprotein amine dehydrogenase"/>
    <property type="match status" value="1"/>
</dbReference>
<dbReference type="Gene3D" id="2.30.42.10">
    <property type="match status" value="1"/>
</dbReference>
<protein>
    <recommendedName>
        <fullName evidence="7">Tricorn protease homolog</fullName>
        <ecNumber evidence="7">3.4.21.-</ecNumber>
    </recommendedName>
</protein>
<dbReference type="AlphaFoldDB" id="A0A532V0U0"/>